<comment type="caution">
    <text evidence="1">The sequence shown here is derived from an EMBL/GenBank/DDBJ whole genome shotgun (WGS) entry which is preliminary data.</text>
</comment>
<sequence>MHVQLYGQTGLRIEGGQASDLLHPTASAGPADISALPADVVLETPEAFALQLAQGEVRQRLADRIVSDGEQRQIDASSSRLSERPAGAWYSALTMSVTWRTKAQHGFFEVPGRCADDLFAQIYNHSSKPKQQLEIRTKDGRRRITPVFLGHLDAGDEDTLLSPSICTVPNDSTSLSASSLNKFSIEISESHDTIAAKASLEKVEAPKGSSPSHILVTARLGGIKWNRKEEEDEEFQKSSEGVPSLCCLLEETTSTLGA</sequence>
<proteinExistence type="predicted"/>
<dbReference type="OrthoDB" id="1741719at2759"/>
<dbReference type="Proteomes" id="UP000784294">
    <property type="component" value="Unassembled WGS sequence"/>
</dbReference>
<evidence type="ECO:0000313" key="1">
    <source>
        <dbReference type="EMBL" id="VEL06891.1"/>
    </source>
</evidence>
<dbReference type="AlphaFoldDB" id="A0A448WA64"/>
<reference evidence="1" key="1">
    <citation type="submission" date="2018-11" db="EMBL/GenBank/DDBJ databases">
        <authorList>
            <consortium name="Pathogen Informatics"/>
        </authorList>
    </citation>
    <scope>NUCLEOTIDE SEQUENCE</scope>
</reference>
<name>A0A448WA64_9PLAT</name>
<dbReference type="InterPro" id="IPR019015">
    <property type="entry name" value="HIRA_B_motif"/>
</dbReference>
<keyword evidence="2" id="KW-1185">Reference proteome</keyword>
<accession>A0A448WA64</accession>
<evidence type="ECO:0000313" key="2">
    <source>
        <dbReference type="Proteomes" id="UP000784294"/>
    </source>
</evidence>
<dbReference type="Pfam" id="PF09453">
    <property type="entry name" value="HIRA_B"/>
    <property type="match status" value="1"/>
</dbReference>
<protein>
    <submittedName>
        <fullName evidence="1">Uncharacterized protein</fullName>
    </submittedName>
</protein>
<organism evidence="1 2">
    <name type="scientific">Protopolystoma xenopodis</name>
    <dbReference type="NCBI Taxonomy" id="117903"/>
    <lineage>
        <taxon>Eukaryota</taxon>
        <taxon>Metazoa</taxon>
        <taxon>Spiralia</taxon>
        <taxon>Lophotrochozoa</taxon>
        <taxon>Platyhelminthes</taxon>
        <taxon>Monogenea</taxon>
        <taxon>Polyopisthocotylea</taxon>
        <taxon>Polystomatidea</taxon>
        <taxon>Polystomatidae</taxon>
        <taxon>Protopolystoma</taxon>
    </lineage>
</organism>
<gene>
    <name evidence="1" type="ORF">PXEA_LOCUS331</name>
</gene>
<dbReference type="EMBL" id="CAAALY010000587">
    <property type="protein sequence ID" value="VEL06891.1"/>
    <property type="molecule type" value="Genomic_DNA"/>
</dbReference>